<proteinExistence type="predicted"/>
<dbReference type="Proteomes" id="UP000591131">
    <property type="component" value="Unassembled WGS sequence"/>
</dbReference>
<protein>
    <submittedName>
        <fullName evidence="2">Uncharacterized protein</fullName>
    </submittedName>
</protein>
<gene>
    <name evidence="2" type="ORF">FOL47_004470</name>
</gene>
<dbReference type="OrthoDB" id="10495409at2759"/>
<evidence type="ECO:0000313" key="3">
    <source>
        <dbReference type="Proteomes" id="UP000591131"/>
    </source>
</evidence>
<feature type="compositionally biased region" description="Low complexity" evidence="1">
    <location>
        <begin position="70"/>
        <end position="79"/>
    </location>
</feature>
<reference evidence="2 3" key="1">
    <citation type="submission" date="2020-04" db="EMBL/GenBank/DDBJ databases">
        <title>Perkinsus chesapeaki whole genome sequence.</title>
        <authorList>
            <person name="Bogema D.R."/>
        </authorList>
    </citation>
    <scope>NUCLEOTIDE SEQUENCE [LARGE SCALE GENOMIC DNA]</scope>
    <source>
        <strain evidence="2">ATCC PRA-425</strain>
    </source>
</reference>
<keyword evidence="3" id="KW-1185">Reference proteome</keyword>
<name>A0A7J6KK99_PERCH</name>
<accession>A0A7J6KK99</accession>
<sequence length="260" mass="28695">SQGISGERSGLATGDISANSYGALAARLSLIETTLEKLANGMDDLRRAKRHDQEGPAVHQSELRSGETDSPSISSLNSPPIRPLHSPLDSYKPWQLGRNMCRLMRRYNSGKIGHLSAEAVAEHLRRPLPATWENGPNYGGSENPKLLRQAGKVPHPALRNLRSPSYLAAAKLKKNRPVELKEIEALKSPTTPDCSRFLRLWIRLTEGQRHSARSLYSGLCDVSIDYIEPIVGAYRNDAVVRILLGFIDDTSAEGSEETFF</sequence>
<dbReference type="AlphaFoldDB" id="A0A7J6KK99"/>
<evidence type="ECO:0000256" key="1">
    <source>
        <dbReference type="SAM" id="MobiDB-lite"/>
    </source>
</evidence>
<feature type="non-terminal residue" evidence="2">
    <location>
        <position position="260"/>
    </location>
</feature>
<feature type="region of interest" description="Disordered" evidence="1">
    <location>
        <begin position="50"/>
        <end position="89"/>
    </location>
</feature>
<evidence type="ECO:0000313" key="2">
    <source>
        <dbReference type="EMBL" id="KAF4647548.1"/>
    </source>
</evidence>
<comment type="caution">
    <text evidence="2">The sequence shown here is derived from an EMBL/GenBank/DDBJ whole genome shotgun (WGS) entry which is preliminary data.</text>
</comment>
<organism evidence="2 3">
    <name type="scientific">Perkinsus chesapeaki</name>
    <name type="common">Clam parasite</name>
    <name type="synonym">Perkinsus andrewsi</name>
    <dbReference type="NCBI Taxonomy" id="330153"/>
    <lineage>
        <taxon>Eukaryota</taxon>
        <taxon>Sar</taxon>
        <taxon>Alveolata</taxon>
        <taxon>Perkinsozoa</taxon>
        <taxon>Perkinsea</taxon>
        <taxon>Perkinsida</taxon>
        <taxon>Perkinsidae</taxon>
        <taxon>Perkinsus</taxon>
    </lineage>
</organism>
<feature type="non-terminal residue" evidence="2">
    <location>
        <position position="1"/>
    </location>
</feature>
<dbReference type="EMBL" id="JAAPAO010002535">
    <property type="protein sequence ID" value="KAF4647548.1"/>
    <property type="molecule type" value="Genomic_DNA"/>
</dbReference>